<evidence type="ECO:0000259" key="4">
    <source>
        <dbReference type="Pfam" id="PF08386"/>
    </source>
</evidence>
<evidence type="ECO:0000256" key="2">
    <source>
        <dbReference type="ARBA" id="ARBA00022729"/>
    </source>
</evidence>
<evidence type="ECO:0000256" key="1">
    <source>
        <dbReference type="ARBA" id="ARBA00010088"/>
    </source>
</evidence>
<dbReference type="SUPFAM" id="SSF53474">
    <property type="entry name" value="alpha/beta-Hydrolases"/>
    <property type="match status" value="1"/>
</dbReference>
<dbReference type="Gene3D" id="3.40.50.1820">
    <property type="entry name" value="alpha/beta hydrolase"/>
    <property type="match status" value="1"/>
</dbReference>
<reference evidence="5 6" key="1">
    <citation type="journal article" date="2019" name="Int. J. Syst. Evol. Microbiol.">
        <title>The Global Catalogue of Microorganisms (GCM) 10K type strain sequencing project: providing services to taxonomists for standard genome sequencing and annotation.</title>
        <authorList>
            <consortium name="The Broad Institute Genomics Platform"/>
            <consortium name="The Broad Institute Genome Sequencing Center for Infectious Disease"/>
            <person name="Wu L."/>
            <person name="Ma J."/>
        </authorList>
    </citation>
    <scope>NUCLEOTIDE SEQUENCE [LARGE SCALE GENOMIC DNA]</scope>
    <source>
        <strain evidence="5 6">JCM 15591</strain>
    </source>
</reference>
<name>A0ABN2KN94_9MICO</name>
<comment type="similarity">
    <text evidence="1">Belongs to the peptidase S33 family.</text>
</comment>
<keyword evidence="3 5" id="KW-0378">Hydrolase</keyword>
<evidence type="ECO:0000313" key="6">
    <source>
        <dbReference type="Proteomes" id="UP001501475"/>
    </source>
</evidence>
<feature type="domain" description="Peptidase S33 tripeptidyl aminopeptidase-like C-terminal" evidence="4">
    <location>
        <begin position="426"/>
        <end position="528"/>
    </location>
</feature>
<dbReference type="InterPro" id="IPR029058">
    <property type="entry name" value="AB_hydrolase_fold"/>
</dbReference>
<evidence type="ECO:0000313" key="5">
    <source>
        <dbReference type="EMBL" id="GAA1760845.1"/>
    </source>
</evidence>
<dbReference type="GO" id="GO:0016787">
    <property type="term" value="F:hydrolase activity"/>
    <property type="evidence" value="ECO:0007669"/>
    <property type="project" value="UniProtKB-KW"/>
</dbReference>
<dbReference type="Pfam" id="PF08386">
    <property type="entry name" value="Abhydrolase_4"/>
    <property type="match status" value="1"/>
</dbReference>
<dbReference type="InterPro" id="IPR013595">
    <property type="entry name" value="Pept_S33_TAP-like_C"/>
</dbReference>
<dbReference type="PANTHER" id="PTHR43248">
    <property type="entry name" value="2-SUCCINYL-6-HYDROXY-2,4-CYCLOHEXADIENE-1-CARBOXYLATE SYNTHASE"/>
    <property type="match status" value="1"/>
</dbReference>
<keyword evidence="2" id="KW-0732">Signal</keyword>
<comment type="caution">
    <text evidence="5">The sequence shown here is derived from an EMBL/GenBank/DDBJ whole genome shotgun (WGS) entry which is preliminary data.</text>
</comment>
<dbReference type="Proteomes" id="UP001501475">
    <property type="component" value="Unassembled WGS sequence"/>
</dbReference>
<proteinExistence type="inferred from homology"/>
<protein>
    <submittedName>
        <fullName evidence="5">Alpha/beta hydrolase</fullName>
    </submittedName>
</protein>
<dbReference type="PANTHER" id="PTHR43248:SF29">
    <property type="entry name" value="TRIPEPTIDYL AMINOPEPTIDASE"/>
    <property type="match status" value="1"/>
</dbReference>
<keyword evidence="6" id="KW-1185">Reference proteome</keyword>
<dbReference type="InterPro" id="IPR051601">
    <property type="entry name" value="Serine_prot/Carboxylest_S33"/>
</dbReference>
<evidence type="ECO:0000256" key="3">
    <source>
        <dbReference type="ARBA" id="ARBA00022801"/>
    </source>
</evidence>
<accession>A0ABN2KN94</accession>
<organism evidence="5 6">
    <name type="scientific">Nostocoides vanveenii</name>
    <dbReference type="NCBI Taxonomy" id="330835"/>
    <lineage>
        <taxon>Bacteria</taxon>
        <taxon>Bacillati</taxon>
        <taxon>Actinomycetota</taxon>
        <taxon>Actinomycetes</taxon>
        <taxon>Micrococcales</taxon>
        <taxon>Intrasporangiaceae</taxon>
        <taxon>Nostocoides</taxon>
    </lineage>
</organism>
<gene>
    <name evidence="5" type="ORF">GCM10009810_20510</name>
</gene>
<sequence>MDVPRRHRPASVPRYRRTDRRAVALLAGAGLALTGCSIPNPFDRDATPSPALATSDRVPPGQEALAKFYEQTLTWSDCGGPQCAKLTVPIDYADPQGAIIQLSVLKVSRRGGGTALGSLVVNPGGPGGSGVDYAKYADFIVGTPVRKAYDVVGFDPRGVAASAPIECVKPAQMDTFLGQDPTPDDRSEEDEAVRLAKDFGAACQANAGPLLPHVSTVEAAKDMDILRAALGDAKLTYLGKSYGTFLGATYAGLFPDRVGRFVLDGAVAPNLTPEQFAVGQAKGFDVATKAWAQDCVESGKCPLGKDVDAVVTGLIDLLAKLDATAAPVTGDARVTKLTEGWASYGVAAAMYDQGRWDALTEALRAVVAGDGTELMAMADDYAERRPNGSYSGNLMQVINAVNCLDNGDSADPAVYRERAKAAEQAAPVFGRLLAWSGLVCGNWPIKPTGKGEKITAPGAAPIVIVGTTRDPATPYDWAVDLAGQLESGVLLTMDGDGHTAYMRANTCIDNAINDYYVKDAVPADGTRC</sequence>
<dbReference type="EMBL" id="BAAAPN010000047">
    <property type="protein sequence ID" value="GAA1760845.1"/>
    <property type="molecule type" value="Genomic_DNA"/>
</dbReference>